<proteinExistence type="predicted"/>
<dbReference type="SUPFAM" id="SSF51445">
    <property type="entry name" value="(Trans)glycosidases"/>
    <property type="match status" value="1"/>
</dbReference>
<gene>
    <name evidence="2" type="ORF">SAMN05192589_11450</name>
</gene>
<protein>
    <recommendedName>
        <fullName evidence="4">Beta-galactosidase</fullName>
    </recommendedName>
</protein>
<evidence type="ECO:0000256" key="1">
    <source>
        <dbReference type="SAM" id="SignalP"/>
    </source>
</evidence>
<keyword evidence="3" id="KW-1185">Reference proteome</keyword>
<feature type="chain" id="PRO_5011580118" description="Beta-galactosidase" evidence="1">
    <location>
        <begin position="24"/>
        <end position="620"/>
    </location>
</feature>
<dbReference type="InterPro" id="IPR017853">
    <property type="entry name" value="GH"/>
</dbReference>
<reference evidence="2 3" key="1">
    <citation type="submission" date="2016-10" db="EMBL/GenBank/DDBJ databases">
        <authorList>
            <person name="de Groot N.N."/>
        </authorList>
    </citation>
    <scope>NUCLEOTIDE SEQUENCE [LARGE SCALE GENOMIC DNA]</scope>
    <source>
        <strain evidence="2 3">DSM 16619</strain>
    </source>
</reference>
<name>A0A1G7BEP6_9BURK</name>
<dbReference type="AlphaFoldDB" id="A0A1G7BEP6"/>
<dbReference type="Proteomes" id="UP000198781">
    <property type="component" value="Unassembled WGS sequence"/>
</dbReference>
<accession>A0A1G7BEP6</accession>
<feature type="signal peptide" evidence="1">
    <location>
        <begin position="1"/>
        <end position="23"/>
    </location>
</feature>
<dbReference type="RefSeq" id="WP_245711458.1">
    <property type="nucleotide sequence ID" value="NZ_FMZC01000014.1"/>
</dbReference>
<keyword evidence="1" id="KW-0732">Signal</keyword>
<organism evidence="2 3">
    <name type="scientific">Paracidovorax valerianellae</name>
    <dbReference type="NCBI Taxonomy" id="187868"/>
    <lineage>
        <taxon>Bacteria</taxon>
        <taxon>Pseudomonadati</taxon>
        <taxon>Pseudomonadota</taxon>
        <taxon>Betaproteobacteria</taxon>
        <taxon>Burkholderiales</taxon>
        <taxon>Comamonadaceae</taxon>
        <taxon>Paracidovorax</taxon>
    </lineage>
</organism>
<evidence type="ECO:0000313" key="3">
    <source>
        <dbReference type="Proteomes" id="UP000198781"/>
    </source>
</evidence>
<dbReference type="EMBL" id="FMZC01000014">
    <property type="protein sequence ID" value="SDE25578.1"/>
    <property type="molecule type" value="Genomic_DNA"/>
</dbReference>
<dbReference type="STRING" id="187868.SAMN05192589_11450"/>
<evidence type="ECO:0008006" key="4">
    <source>
        <dbReference type="Google" id="ProtNLM"/>
    </source>
</evidence>
<dbReference type="Gene3D" id="3.20.20.80">
    <property type="entry name" value="Glycosidases"/>
    <property type="match status" value="1"/>
</dbReference>
<evidence type="ECO:0000313" key="2">
    <source>
        <dbReference type="EMBL" id="SDE25578.1"/>
    </source>
</evidence>
<sequence length="620" mass="68756">MRFFHACRFLVMALPLWGAAAHADTVPASSPAPAVERAPFIVAPTIVGTMVCDEAANDPGTKTYDAAIELCHARKRTGAAAINRLLDTLEPGGPRGQVQIGFTATLQLLALYRKTAAGWEIDTSKVDEFLQLVADVKRPVVLYLAGDHFDSTGPLTIELEKDPRNLMQLPGGKPLELGYFGYRITPYTLETDASIPVNRYRYEALRYVARRIKALPADQQQRIVAITLAGELHHLFPDFEHGMGAYQDIRTTDYSPASVAGFQAYLAKQYGTIAALNQQVGTAYSAFDAVAAPSHDASREPATRQGKHYDAFADGTLPLSGWLWDPESRLTGLDLYLDARYVGPVARSLNRLDVYRALDVVTTPNVGFRTDVDFSVLPPGKHLAQIVARVGGARFEVAQTEFTVMPRDRRAALPNKRPPQVFGLKSVSALPGVRSWLDLPKPQQGVLFNPLARDWNRYREQQVSRQLDEFYRIALGEGLPAEKLYSHQIVPNVNSSWNPQLFAADQTLQGSMPWKHGINLYGGATDSDWVRGFLAERKIADYGVPEFNPQQWKRDGAHLAAMQSHYTGGARFISPYYFSVIPNRFKGSAENGVNRMELGPDNTKDGSDRFYKAIIEFAKR</sequence>